<name>A0ACB7YAG6_9ERIC</name>
<accession>A0ACB7YAG6</accession>
<reference evidence="1 2" key="1">
    <citation type="journal article" date="2021" name="Hortic Res">
        <title>High-quality reference genome and annotation aids understanding of berry development for evergreen blueberry (Vaccinium darrowii).</title>
        <authorList>
            <person name="Yu J."/>
            <person name="Hulse-Kemp A.M."/>
            <person name="Babiker E."/>
            <person name="Staton M."/>
        </authorList>
    </citation>
    <scope>NUCLEOTIDE SEQUENCE [LARGE SCALE GENOMIC DNA]</scope>
    <source>
        <strain evidence="2">cv. NJ 8807/NJ 8810</strain>
        <tissue evidence="1">Young leaf</tissue>
    </source>
</reference>
<organism evidence="1 2">
    <name type="scientific">Vaccinium darrowii</name>
    <dbReference type="NCBI Taxonomy" id="229202"/>
    <lineage>
        <taxon>Eukaryota</taxon>
        <taxon>Viridiplantae</taxon>
        <taxon>Streptophyta</taxon>
        <taxon>Embryophyta</taxon>
        <taxon>Tracheophyta</taxon>
        <taxon>Spermatophyta</taxon>
        <taxon>Magnoliopsida</taxon>
        <taxon>eudicotyledons</taxon>
        <taxon>Gunneridae</taxon>
        <taxon>Pentapetalae</taxon>
        <taxon>asterids</taxon>
        <taxon>Ericales</taxon>
        <taxon>Ericaceae</taxon>
        <taxon>Vaccinioideae</taxon>
        <taxon>Vaccinieae</taxon>
        <taxon>Vaccinium</taxon>
    </lineage>
</organism>
<protein>
    <submittedName>
        <fullName evidence="1">Uncharacterized protein</fullName>
    </submittedName>
</protein>
<dbReference type="Proteomes" id="UP000828048">
    <property type="component" value="Chromosome 7"/>
</dbReference>
<comment type="caution">
    <text evidence="1">The sequence shown here is derived from an EMBL/GenBank/DDBJ whole genome shotgun (WGS) entry which is preliminary data.</text>
</comment>
<evidence type="ECO:0000313" key="1">
    <source>
        <dbReference type="EMBL" id="KAH7850257.1"/>
    </source>
</evidence>
<dbReference type="EMBL" id="CM037157">
    <property type="protein sequence ID" value="KAH7850257.1"/>
    <property type="molecule type" value="Genomic_DNA"/>
</dbReference>
<gene>
    <name evidence="1" type="ORF">Vadar_029924</name>
</gene>
<evidence type="ECO:0000313" key="2">
    <source>
        <dbReference type="Proteomes" id="UP000828048"/>
    </source>
</evidence>
<sequence length="295" mass="32971">MIQASSNSKEPYVTSPSPSRDSNGSDGSMPSSITTTPTYTSPMDSPLHSSVSPSVGSCSGPFRPWKQQHHRYRKVDKPYWPEFTPIKEEGEERDYEDDVSRNEGFGRCLFWILASVLSLTMFCLVVWGASRPYTPRVSVKSLTVNTFEFGQGTDYTGVPTKFLTVNTSVEMTMYNPATFFGIHISSSSVQLFYSEISVATGQLKNHYQPRKSQEIVDVKVEGKSVPLYGAGISLAVSDSGHYSVPLRLEFDIRSQADVMGKLVRTKYRIRISCSLVVDSRITEAILFKQNSCRYD</sequence>
<keyword evidence="2" id="KW-1185">Reference proteome</keyword>
<proteinExistence type="predicted"/>